<reference evidence="1" key="2">
    <citation type="submission" date="2020-11" db="EMBL/GenBank/DDBJ databases">
        <authorList>
            <person name="McCartney M.A."/>
            <person name="Auch B."/>
            <person name="Kono T."/>
            <person name="Mallez S."/>
            <person name="Becker A."/>
            <person name="Gohl D.M."/>
            <person name="Silverstein K.A.T."/>
            <person name="Koren S."/>
            <person name="Bechman K.B."/>
            <person name="Herman A."/>
            <person name="Abrahante J.E."/>
            <person name="Garbe J."/>
        </authorList>
    </citation>
    <scope>NUCLEOTIDE SEQUENCE</scope>
    <source>
        <strain evidence="1">Duluth1</strain>
        <tissue evidence="1">Whole animal</tissue>
    </source>
</reference>
<keyword evidence="2" id="KW-1185">Reference proteome</keyword>
<accession>A0A9D4EPH9</accession>
<dbReference type="Proteomes" id="UP000828390">
    <property type="component" value="Unassembled WGS sequence"/>
</dbReference>
<name>A0A9D4EPH9_DREPO</name>
<gene>
    <name evidence="1" type="ORF">DPMN_161157</name>
</gene>
<protein>
    <submittedName>
        <fullName evidence="1">Uncharacterized protein</fullName>
    </submittedName>
</protein>
<evidence type="ECO:0000313" key="2">
    <source>
        <dbReference type="Proteomes" id="UP000828390"/>
    </source>
</evidence>
<dbReference type="EMBL" id="JAIWYP010000008">
    <property type="protein sequence ID" value="KAH3783224.1"/>
    <property type="molecule type" value="Genomic_DNA"/>
</dbReference>
<comment type="caution">
    <text evidence="1">The sequence shown here is derived from an EMBL/GenBank/DDBJ whole genome shotgun (WGS) entry which is preliminary data.</text>
</comment>
<dbReference type="SUPFAM" id="SSF52047">
    <property type="entry name" value="RNI-like"/>
    <property type="match status" value="1"/>
</dbReference>
<proteinExistence type="predicted"/>
<organism evidence="1 2">
    <name type="scientific">Dreissena polymorpha</name>
    <name type="common">Zebra mussel</name>
    <name type="synonym">Mytilus polymorpha</name>
    <dbReference type="NCBI Taxonomy" id="45954"/>
    <lineage>
        <taxon>Eukaryota</taxon>
        <taxon>Metazoa</taxon>
        <taxon>Spiralia</taxon>
        <taxon>Lophotrochozoa</taxon>
        <taxon>Mollusca</taxon>
        <taxon>Bivalvia</taxon>
        <taxon>Autobranchia</taxon>
        <taxon>Heteroconchia</taxon>
        <taxon>Euheterodonta</taxon>
        <taxon>Imparidentia</taxon>
        <taxon>Neoheterodontei</taxon>
        <taxon>Myida</taxon>
        <taxon>Dreissenoidea</taxon>
        <taxon>Dreissenidae</taxon>
        <taxon>Dreissena</taxon>
    </lineage>
</organism>
<sequence>MNVIIFTDSDSAARSEQPVGRSEHPIWIVLDSANPVLPSIKHIALWSIKCSSTWLNSLFSTLLTLDHEVKVDLNECLISSRIDGFCFITASITTDVNKCLNLSGLNQDGVNAQIDKIVELLFKSVQLETLNIIVDVSAHIDPNLWDALNSLTINRVTLSLDSGRSVGSVWHGLIVNNVSMLSQALLSNHTETICMYMNAQPYLMDAMHGLPIKSLSLFGSRKRLDINHVASLHELLSSLKQLKKLSVLENNDSPGLWEGLHGLNIKSLSLIDRDVHHFSPFAQFLASLTHLETLNIEVKYSSFSRLWDALHGLNIKSLSLNGDIDVIEEMQKSAVKPLSRLFQSLTQLETLSIGMNYASDVEAPAFCQALHGLNIKSLSLNGFRSCKLVGFKSWDFSQLFQSLIQLKTLSMRVSANSILWDYLPEALRGLHITRLSLSDMEECLKVKNAELLSQSISSLTLLETLTLHVFAYIDLLLPQSLKYFNFYCTRISPPELRDLVKALSASTRTVESKLEFGCARGKYGDNLSQLTLFLPEEYIPVQLELTVQRNITVKRFRILDRIRAVGWYDWSADSAWSVRDNVADENDDYDDGIVDDDTYDSFVRHLDSRIKNRISMRVQSHAASNS</sequence>
<evidence type="ECO:0000313" key="1">
    <source>
        <dbReference type="EMBL" id="KAH3783224.1"/>
    </source>
</evidence>
<dbReference type="AlphaFoldDB" id="A0A9D4EPH9"/>
<reference evidence="1" key="1">
    <citation type="journal article" date="2019" name="bioRxiv">
        <title>The Genome of the Zebra Mussel, Dreissena polymorpha: A Resource for Invasive Species Research.</title>
        <authorList>
            <person name="McCartney M.A."/>
            <person name="Auch B."/>
            <person name="Kono T."/>
            <person name="Mallez S."/>
            <person name="Zhang Y."/>
            <person name="Obille A."/>
            <person name="Becker A."/>
            <person name="Abrahante J.E."/>
            <person name="Garbe J."/>
            <person name="Badalamenti J.P."/>
            <person name="Herman A."/>
            <person name="Mangelson H."/>
            <person name="Liachko I."/>
            <person name="Sullivan S."/>
            <person name="Sone E.D."/>
            <person name="Koren S."/>
            <person name="Silverstein K.A.T."/>
            <person name="Beckman K.B."/>
            <person name="Gohl D.M."/>
        </authorList>
    </citation>
    <scope>NUCLEOTIDE SEQUENCE</scope>
    <source>
        <strain evidence="1">Duluth1</strain>
        <tissue evidence="1">Whole animal</tissue>
    </source>
</reference>
<dbReference type="Gene3D" id="3.80.10.10">
    <property type="entry name" value="Ribonuclease Inhibitor"/>
    <property type="match status" value="1"/>
</dbReference>
<dbReference type="InterPro" id="IPR032675">
    <property type="entry name" value="LRR_dom_sf"/>
</dbReference>